<evidence type="ECO:0000313" key="9">
    <source>
        <dbReference type="Proteomes" id="UP000254866"/>
    </source>
</evidence>
<feature type="transmembrane region" description="Helical" evidence="6">
    <location>
        <begin position="201"/>
        <end position="223"/>
    </location>
</feature>
<accession>A0A370TSN3</accession>
<sequence>MGIVWSYQRYQRYRREKKAQEPWGLASHDTEGERTEGIELKSHKTKNKSCPHRQQAPLLSGSDPPGQQTEGPTHASQGSPSELRTTPSPGDECQICRQDRLDARRYRFKLIIGLFLPFALQALDLTIIASALPWIASDFNQFSQMNWLIASFNLTSATFIPFWGSMADIFGRMAVLETVLLLMMVGSALCTAAPLNAFPVLILGRAFQGLSAAGITVVVRIILSDKVSLGENAKNTSTFSMVAGLSYAVGPVVGGYLTSHNWRWCFGINLPIAFVAIVSVFLLLRGQLMGPQPLPGVPDQETPWEVSSKQQRFKARISMIDFGGQFLFLVGMALVVLALTWGGVTYSWQSGQVIIPLVVGSLLVLCFIYWEYLMAPGRYLARKFPLQRPTIPWILITQRNVGLLFYIDVATGMAMTSVLYFVDIYFTMAKGYTASQAGVQLLFYTPGLGVGVYSAMYMCNVYPRQTFTPLFLGSVIEAVGVTVLTWALHQGHIPTIYGMMALTGAGTGLRFMPGTLHGIGFFPNHIASVISVFAFAVPFGGAVGMTIMGTVFNNKFSPSSLLAPDSASNSTGSGIDSNYIEAIARLSPDIQDFVRGKARDGVVWAFIALLPMVWVCVIAALFLGNVNITKQKRDEDEKGEVDWSENTYEGVFLLGVLRGRTGTKRVKKGIENGEANANRVTVQD</sequence>
<protein>
    <recommendedName>
        <fullName evidence="7">Major facilitator superfamily (MFS) profile domain-containing protein</fullName>
    </recommendedName>
</protein>
<keyword evidence="3 6" id="KW-1133">Transmembrane helix</keyword>
<dbReference type="OrthoDB" id="6770063at2759"/>
<gene>
    <name evidence="8" type="ORF">BP5553_02885</name>
</gene>
<feature type="transmembrane region" description="Helical" evidence="6">
    <location>
        <begin position="495"/>
        <end position="513"/>
    </location>
</feature>
<feature type="compositionally biased region" description="Basic and acidic residues" evidence="5">
    <location>
        <begin position="28"/>
        <end position="42"/>
    </location>
</feature>
<feature type="transmembrane region" description="Helical" evidence="6">
    <location>
        <begin position="602"/>
        <end position="623"/>
    </location>
</feature>
<feature type="transmembrane region" description="Helical" evidence="6">
    <location>
        <begin position="319"/>
        <end position="341"/>
    </location>
</feature>
<evidence type="ECO:0000259" key="7">
    <source>
        <dbReference type="PROSITE" id="PS50850"/>
    </source>
</evidence>
<feature type="transmembrane region" description="Helical" evidence="6">
    <location>
        <begin position="235"/>
        <end position="258"/>
    </location>
</feature>
<evidence type="ECO:0000256" key="3">
    <source>
        <dbReference type="ARBA" id="ARBA00022989"/>
    </source>
</evidence>
<feature type="transmembrane region" description="Helical" evidence="6">
    <location>
        <begin position="264"/>
        <end position="284"/>
    </location>
</feature>
<dbReference type="InterPro" id="IPR011701">
    <property type="entry name" value="MFS"/>
</dbReference>
<feature type="transmembrane region" description="Helical" evidence="6">
    <location>
        <begin position="110"/>
        <end position="135"/>
    </location>
</feature>
<proteinExistence type="predicted"/>
<evidence type="ECO:0000256" key="6">
    <source>
        <dbReference type="SAM" id="Phobius"/>
    </source>
</evidence>
<dbReference type="GO" id="GO:0005886">
    <property type="term" value="C:plasma membrane"/>
    <property type="evidence" value="ECO:0007669"/>
    <property type="project" value="TreeGrafter"/>
</dbReference>
<feature type="transmembrane region" description="Helical" evidence="6">
    <location>
        <begin position="403"/>
        <end position="421"/>
    </location>
</feature>
<feature type="transmembrane region" description="Helical" evidence="6">
    <location>
        <begin position="441"/>
        <end position="458"/>
    </location>
</feature>
<dbReference type="AlphaFoldDB" id="A0A370TSN3"/>
<keyword evidence="2 6" id="KW-0812">Transmembrane</keyword>
<organism evidence="8 9">
    <name type="scientific">Venustampulla echinocandica</name>
    <dbReference type="NCBI Taxonomy" id="2656787"/>
    <lineage>
        <taxon>Eukaryota</taxon>
        <taxon>Fungi</taxon>
        <taxon>Dikarya</taxon>
        <taxon>Ascomycota</taxon>
        <taxon>Pezizomycotina</taxon>
        <taxon>Leotiomycetes</taxon>
        <taxon>Helotiales</taxon>
        <taxon>Pleuroascaceae</taxon>
        <taxon>Venustampulla</taxon>
    </lineage>
</organism>
<evidence type="ECO:0000256" key="5">
    <source>
        <dbReference type="SAM" id="MobiDB-lite"/>
    </source>
</evidence>
<dbReference type="PANTHER" id="PTHR23501">
    <property type="entry name" value="MAJOR FACILITATOR SUPERFAMILY"/>
    <property type="match status" value="1"/>
</dbReference>
<dbReference type="InterPro" id="IPR036259">
    <property type="entry name" value="MFS_trans_sf"/>
</dbReference>
<feature type="domain" description="Major facilitator superfamily (MFS) profile" evidence="7">
    <location>
        <begin position="110"/>
        <end position="628"/>
    </location>
</feature>
<feature type="transmembrane region" description="Helical" evidence="6">
    <location>
        <begin position="147"/>
        <end position="167"/>
    </location>
</feature>
<dbReference type="GeneID" id="43595734"/>
<dbReference type="Gene3D" id="1.20.1720.10">
    <property type="entry name" value="Multidrug resistance protein D"/>
    <property type="match status" value="1"/>
</dbReference>
<keyword evidence="4 6" id="KW-0472">Membrane</keyword>
<reference evidence="8 9" key="1">
    <citation type="journal article" date="2018" name="IMA Fungus">
        <title>IMA Genome-F 9: Draft genome sequence of Annulohypoxylon stygium, Aspergillus mulundensis, Berkeleyomyces basicola (syn. Thielaviopsis basicola), Ceratocystis smalleyi, two Cercospora beticola strains, Coleophoma cylindrospora, Fusarium fracticaudum, Phialophora cf. hyalina, and Morchella septimelata.</title>
        <authorList>
            <person name="Wingfield B.D."/>
            <person name="Bills G.F."/>
            <person name="Dong Y."/>
            <person name="Huang W."/>
            <person name="Nel W.J."/>
            <person name="Swalarsk-Parry B.S."/>
            <person name="Vaghefi N."/>
            <person name="Wilken P.M."/>
            <person name="An Z."/>
            <person name="de Beer Z.W."/>
            <person name="De Vos L."/>
            <person name="Chen L."/>
            <person name="Duong T.A."/>
            <person name="Gao Y."/>
            <person name="Hammerbacher A."/>
            <person name="Kikkert J.R."/>
            <person name="Li Y."/>
            <person name="Li H."/>
            <person name="Li K."/>
            <person name="Li Q."/>
            <person name="Liu X."/>
            <person name="Ma X."/>
            <person name="Naidoo K."/>
            <person name="Pethybridge S.J."/>
            <person name="Sun J."/>
            <person name="Steenkamp E.T."/>
            <person name="van der Nest M.A."/>
            <person name="van Wyk S."/>
            <person name="Wingfield M.J."/>
            <person name="Xiong C."/>
            <person name="Yue Q."/>
            <person name="Zhang X."/>
        </authorList>
    </citation>
    <scope>NUCLEOTIDE SEQUENCE [LARGE SCALE GENOMIC DNA]</scope>
    <source>
        <strain evidence="8 9">BP 5553</strain>
    </source>
</reference>
<evidence type="ECO:0000256" key="2">
    <source>
        <dbReference type="ARBA" id="ARBA00022692"/>
    </source>
</evidence>
<dbReference type="GO" id="GO:0022857">
    <property type="term" value="F:transmembrane transporter activity"/>
    <property type="evidence" value="ECO:0007669"/>
    <property type="project" value="InterPro"/>
</dbReference>
<feature type="compositionally biased region" description="Polar residues" evidence="5">
    <location>
        <begin position="65"/>
        <end position="88"/>
    </location>
</feature>
<feature type="transmembrane region" description="Helical" evidence="6">
    <location>
        <begin position="470"/>
        <end position="489"/>
    </location>
</feature>
<keyword evidence="9" id="KW-1185">Reference proteome</keyword>
<feature type="transmembrane region" description="Helical" evidence="6">
    <location>
        <begin position="525"/>
        <end position="552"/>
    </location>
</feature>
<dbReference type="PROSITE" id="PS50850">
    <property type="entry name" value="MFS"/>
    <property type="match status" value="1"/>
</dbReference>
<evidence type="ECO:0000256" key="1">
    <source>
        <dbReference type="ARBA" id="ARBA00004141"/>
    </source>
</evidence>
<dbReference type="Gene3D" id="1.20.1250.20">
    <property type="entry name" value="MFS general substrate transporter like domains"/>
    <property type="match status" value="1"/>
</dbReference>
<dbReference type="EMBL" id="NPIC01000002">
    <property type="protein sequence ID" value="RDL38545.1"/>
    <property type="molecule type" value="Genomic_DNA"/>
</dbReference>
<feature type="transmembrane region" description="Helical" evidence="6">
    <location>
        <begin position="174"/>
        <end position="195"/>
    </location>
</feature>
<dbReference type="Pfam" id="PF07690">
    <property type="entry name" value="MFS_1"/>
    <property type="match status" value="1"/>
</dbReference>
<dbReference type="RefSeq" id="XP_031871201.1">
    <property type="nucleotide sequence ID" value="XM_032011508.1"/>
</dbReference>
<evidence type="ECO:0000313" key="8">
    <source>
        <dbReference type="EMBL" id="RDL38545.1"/>
    </source>
</evidence>
<comment type="subcellular location">
    <subcellularLocation>
        <location evidence="1">Membrane</location>
        <topology evidence="1">Multi-pass membrane protein</topology>
    </subcellularLocation>
</comment>
<feature type="transmembrane region" description="Helical" evidence="6">
    <location>
        <begin position="353"/>
        <end position="373"/>
    </location>
</feature>
<feature type="region of interest" description="Disordered" evidence="5">
    <location>
        <begin position="13"/>
        <end position="92"/>
    </location>
</feature>
<dbReference type="Proteomes" id="UP000254866">
    <property type="component" value="Unassembled WGS sequence"/>
</dbReference>
<evidence type="ECO:0000256" key="4">
    <source>
        <dbReference type="ARBA" id="ARBA00023136"/>
    </source>
</evidence>
<dbReference type="PANTHER" id="PTHR23501:SF39">
    <property type="entry name" value="MULTIDRUG TRANSPORTER, PUTATIVE (AFU_ORTHOLOGUE AFUA_1G05010)-RELATED"/>
    <property type="match status" value="1"/>
</dbReference>
<comment type="caution">
    <text evidence="8">The sequence shown here is derived from an EMBL/GenBank/DDBJ whole genome shotgun (WGS) entry which is preliminary data.</text>
</comment>
<dbReference type="InterPro" id="IPR020846">
    <property type="entry name" value="MFS_dom"/>
</dbReference>
<name>A0A370TSN3_9HELO</name>
<dbReference type="SUPFAM" id="SSF103473">
    <property type="entry name" value="MFS general substrate transporter"/>
    <property type="match status" value="2"/>
</dbReference>